<dbReference type="GO" id="GO:0003676">
    <property type="term" value="F:nucleic acid binding"/>
    <property type="evidence" value="ECO:0007669"/>
    <property type="project" value="InterPro"/>
</dbReference>
<gene>
    <name evidence="1" type="ORF">MIZ01_0557</name>
</gene>
<name>A0AAN1X8Q5_9PROT</name>
<dbReference type="InterPro" id="IPR011335">
    <property type="entry name" value="Restrct_endonuc-II-like"/>
</dbReference>
<evidence type="ECO:0000313" key="1">
    <source>
        <dbReference type="EMBL" id="BCK86791.1"/>
    </source>
</evidence>
<dbReference type="Proteomes" id="UP001320326">
    <property type="component" value="Chromosome"/>
</dbReference>
<dbReference type="EMBL" id="AP023423">
    <property type="protein sequence ID" value="BCK86791.1"/>
    <property type="molecule type" value="Genomic_DNA"/>
</dbReference>
<dbReference type="CDD" id="cd22362">
    <property type="entry name" value="TnsA_endonuclease-like"/>
    <property type="match status" value="1"/>
</dbReference>
<dbReference type="SUPFAM" id="SSF52980">
    <property type="entry name" value="Restriction endonuclease-like"/>
    <property type="match status" value="1"/>
</dbReference>
<keyword evidence="2" id="KW-1185">Reference proteome</keyword>
<reference evidence="1 2" key="1">
    <citation type="journal article" date="2022" name="Int. J. Syst. Evol. Microbiol.">
        <title>&lt;i&gt;Sideroxyarcus emersonii&lt;/i&gt; gen. nov. sp. nov., a neutrophilic, microaerobic iron- and thiosulfate-oxidizing bacterium isolated from iron-rich wetland sediment.</title>
        <authorList>
            <person name="Kato S."/>
            <person name="Itoh T."/>
            <person name="Iino T."/>
            <person name="Ohkuma M."/>
        </authorList>
    </citation>
    <scope>NUCLEOTIDE SEQUENCE [LARGE SCALE GENOMIC DNA]</scope>
    <source>
        <strain evidence="1 2">MIZ01</strain>
    </source>
</reference>
<dbReference type="AlphaFoldDB" id="A0AAN1X8Q5"/>
<organism evidence="1 2">
    <name type="scientific">Sideroxyarcus emersonii</name>
    <dbReference type="NCBI Taxonomy" id="2764705"/>
    <lineage>
        <taxon>Bacteria</taxon>
        <taxon>Pseudomonadati</taxon>
        <taxon>Pseudomonadota</taxon>
        <taxon>Betaproteobacteria</taxon>
        <taxon>Nitrosomonadales</taxon>
        <taxon>Gallionellaceae</taxon>
        <taxon>Sideroxyarcus</taxon>
    </lineage>
</organism>
<evidence type="ECO:0008006" key="3">
    <source>
        <dbReference type="Google" id="ProtNLM"/>
    </source>
</evidence>
<protein>
    <recommendedName>
        <fullName evidence="3">TnsA endonuclease N-terminal domain-containing protein</fullName>
    </recommendedName>
</protein>
<proteinExistence type="predicted"/>
<evidence type="ECO:0000313" key="2">
    <source>
        <dbReference type="Proteomes" id="UP001320326"/>
    </source>
</evidence>
<dbReference type="KEGG" id="seme:MIZ01_0557"/>
<accession>A0AAN1X8Q5</accession>
<dbReference type="InterPro" id="IPR011856">
    <property type="entry name" value="tRNA_endonuc-like_dom_sf"/>
</dbReference>
<dbReference type="Gene3D" id="3.40.1350.10">
    <property type="match status" value="1"/>
</dbReference>
<sequence length="324" mass="37744">MHRAAITETRLVNWLKDGRGQGIGKNYRSWIQVTKQDYSSHGQSHILFDPFINRQHHLVSNLERAHCVPNMAQPCITDIRENYPLWTATHPHPMLEILDSKTAASHDLWLDSPGTVAIAQELKFRHAKYVGLKVPFIYSTDQVLTVELPRKAPFLVAVSIKYWKDMRGDPNREPSKEKRVRRRKKIFRILRLERAYWTSLGIPWLLATDRMVNQQVYLNLEWALSGAIQRFSERDVELLNKFLSAWKAAPWRGRCIEQVEMVSHAMEIDFHTAVRLLKFGIMRGLIPVDLTRPVHLQLPFPHGETRSPMSIPSWSILNKLRRLP</sequence>